<sequence length="519" mass="57962">MPKQADVAAQAEQSEVNRLSALDTTPWYKKPNLRFLYLCLIPAAMGVEMTTGYDGSVLNGLQAVQAWQDHFGNPKGALLGVTTASYNLGGLLVLPIVPYMVDKIGRRHSISLGSVILIVGTILQTCSVNIAMFLASRLILGTGIPFAVSGASQLMAELAHPRERPVLSGLFNVSWFVGAILAAGITLGTYNIPNNWAWRIPSALQCAPSLLQLIFIWFIPESPRWLLFKERNQEALEVLIKYHGEGDPDSAFVHAEYNEISHQLRQELSSSKRRWSELLQTAGNRKRILIAMCMGLFSQWSGNGLVSYYLARVLKTVGVQDRRTQNIVNLSLSCWSMLTAGTFAFLPRVLRRRVQYLTSFCLMVVVFAIITAVSAHYAISGGHAAAVAVVAMIFVYNASYNITQPLLYVYITEIFPFVHRAKGIAILQFFVRGSTAFNAFVNPIGLDALAWKFYIFYCVWLAVETTIIYFLYPETKGPTLEKLAYLFEERPKEIEYQDAEDDTKVDNEKDMRPVVKETA</sequence>
<dbReference type="EMBL" id="JAPHNI010000156">
    <property type="protein sequence ID" value="KAJ8115126.1"/>
    <property type="molecule type" value="Genomic_DNA"/>
</dbReference>
<protein>
    <submittedName>
        <fullName evidence="1">Uncharacterized protein</fullName>
    </submittedName>
</protein>
<keyword evidence="2" id="KW-1185">Reference proteome</keyword>
<organism evidence="1 2">
    <name type="scientific">Boeremia exigua</name>
    <dbReference type="NCBI Taxonomy" id="749465"/>
    <lineage>
        <taxon>Eukaryota</taxon>
        <taxon>Fungi</taxon>
        <taxon>Dikarya</taxon>
        <taxon>Ascomycota</taxon>
        <taxon>Pezizomycotina</taxon>
        <taxon>Dothideomycetes</taxon>
        <taxon>Pleosporomycetidae</taxon>
        <taxon>Pleosporales</taxon>
        <taxon>Pleosporineae</taxon>
        <taxon>Didymellaceae</taxon>
        <taxon>Boeremia</taxon>
    </lineage>
</organism>
<comment type="caution">
    <text evidence="1">The sequence shown here is derived from an EMBL/GenBank/DDBJ whole genome shotgun (WGS) entry which is preliminary data.</text>
</comment>
<proteinExistence type="predicted"/>
<gene>
    <name evidence="1" type="ORF">OPT61_g3153</name>
</gene>
<accession>A0ACC2IIV8</accession>
<dbReference type="Proteomes" id="UP001153331">
    <property type="component" value="Unassembled WGS sequence"/>
</dbReference>
<evidence type="ECO:0000313" key="1">
    <source>
        <dbReference type="EMBL" id="KAJ8115126.1"/>
    </source>
</evidence>
<name>A0ACC2IIV8_9PLEO</name>
<reference evidence="1" key="1">
    <citation type="submission" date="2022-11" db="EMBL/GenBank/DDBJ databases">
        <title>Genome Sequence of Boeremia exigua.</title>
        <authorList>
            <person name="Buettner E."/>
        </authorList>
    </citation>
    <scope>NUCLEOTIDE SEQUENCE</scope>
    <source>
        <strain evidence="1">CU02</strain>
    </source>
</reference>
<evidence type="ECO:0000313" key="2">
    <source>
        <dbReference type="Proteomes" id="UP001153331"/>
    </source>
</evidence>